<protein>
    <submittedName>
        <fullName evidence="1">Uncharacterized protein</fullName>
    </submittedName>
</protein>
<comment type="caution">
    <text evidence="1">The sequence shown here is derived from an EMBL/GenBank/DDBJ whole genome shotgun (WGS) entry which is preliminary data.</text>
</comment>
<dbReference type="EMBL" id="JAJSOF020000042">
    <property type="protein sequence ID" value="KAJ4425544.1"/>
    <property type="molecule type" value="Genomic_DNA"/>
</dbReference>
<proteinExistence type="predicted"/>
<keyword evidence="2" id="KW-1185">Reference proteome</keyword>
<evidence type="ECO:0000313" key="2">
    <source>
        <dbReference type="Proteomes" id="UP001148838"/>
    </source>
</evidence>
<accession>A0ABQ8RUZ9</accession>
<sequence length="187" mass="22068">MSGDRLRRLALKYKQGEMPKERRGSRSINERDEEMTDSFCDLIPLCSERPIWFNNCTVMLNTEEKDYVCHYTWLETQMGRGASAVRHFLINLKDKIRKEKHTNLTSKIFSDSCGSQNFMKFLLNSIIMSMRNFKIFQQDCSFLRYQGTQLLPPDRIFGVIKKDLRKDENITVPSKYHEILNNHGTCR</sequence>
<reference evidence="1 2" key="1">
    <citation type="journal article" date="2022" name="Allergy">
        <title>Genome assembly and annotation of Periplaneta americana reveal a comprehensive cockroach allergen profile.</title>
        <authorList>
            <person name="Wang L."/>
            <person name="Xiong Q."/>
            <person name="Saelim N."/>
            <person name="Wang L."/>
            <person name="Nong W."/>
            <person name="Wan A.T."/>
            <person name="Shi M."/>
            <person name="Liu X."/>
            <person name="Cao Q."/>
            <person name="Hui J.H.L."/>
            <person name="Sookrung N."/>
            <person name="Leung T.F."/>
            <person name="Tungtrongchitr A."/>
            <person name="Tsui S.K.W."/>
        </authorList>
    </citation>
    <scope>NUCLEOTIDE SEQUENCE [LARGE SCALE GENOMIC DNA]</scope>
    <source>
        <strain evidence="1">PWHHKU_190912</strain>
    </source>
</reference>
<organism evidence="1 2">
    <name type="scientific">Periplaneta americana</name>
    <name type="common">American cockroach</name>
    <name type="synonym">Blatta americana</name>
    <dbReference type="NCBI Taxonomy" id="6978"/>
    <lineage>
        <taxon>Eukaryota</taxon>
        <taxon>Metazoa</taxon>
        <taxon>Ecdysozoa</taxon>
        <taxon>Arthropoda</taxon>
        <taxon>Hexapoda</taxon>
        <taxon>Insecta</taxon>
        <taxon>Pterygota</taxon>
        <taxon>Neoptera</taxon>
        <taxon>Polyneoptera</taxon>
        <taxon>Dictyoptera</taxon>
        <taxon>Blattodea</taxon>
        <taxon>Blattoidea</taxon>
        <taxon>Blattidae</taxon>
        <taxon>Blattinae</taxon>
        <taxon>Periplaneta</taxon>
    </lineage>
</organism>
<gene>
    <name evidence="1" type="ORF">ANN_27739</name>
</gene>
<evidence type="ECO:0000313" key="1">
    <source>
        <dbReference type="EMBL" id="KAJ4425544.1"/>
    </source>
</evidence>
<name>A0ABQ8RUZ9_PERAM</name>
<dbReference type="Proteomes" id="UP001148838">
    <property type="component" value="Unassembled WGS sequence"/>
</dbReference>